<gene>
    <name evidence="1" type="ORF">IZO911_LOCUS34975</name>
    <name evidence="2" type="ORF">KXQ929_LOCUS17511</name>
    <name evidence="3" type="ORF">OXD698_LOCUS32014</name>
</gene>
<dbReference type="AlphaFoldDB" id="A0A815EWL7"/>
<dbReference type="Proteomes" id="UP000663860">
    <property type="component" value="Unassembled WGS sequence"/>
</dbReference>
<dbReference type="EMBL" id="CAJOAZ010004069">
    <property type="protein sequence ID" value="CAF4042597.1"/>
    <property type="molecule type" value="Genomic_DNA"/>
</dbReference>
<protein>
    <submittedName>
        <fullName evidence="1">Uncharacterized protein</fullName>
    </submittedName>
</protein>
<dbReference type="EMBL" id="CAJNOE010000718">
    <property type="protein sequence ID" value="CAF1317844.1"/>
    <property type="molecule type" value="Genomic_DNA"/>
</dbReference>
<evidence type="ECO:0000313" key="3">
    <source>
        <dbReference type="EMBL" id="CAF4042597.1"/>
    </source>
</evidence>
<evidence type="ECO:0000313" key="4">
    <source>
        <dbReference type="Proteomes" id="UP000663860"/>
    </source>
</evidence>
<name>A0A815EWL7_9BILA</name>
<dbReference type="EMBL" id="CAJOBB010001104">
    <property type="protein sequence ID" value="CAF3809071.1"/>
    <property type="molecule type" value="Genomic_DNA"/>
</dbReference>
<accession>A0A815EWL7</accession>
<dbReference type="Proteomes" id="UP000663844">
    <property type="component" value="Unassembled WGS sequence"/>
</dbReference>
<organism evidence="1 4">
    <name type="scientific">Adineta steineri</name>
    <dbReference type="NCBI Taxonomy" id="433720"/>
    <lineage>
        <taxon>Eukaryota</taxon>
        <taxon>Metazoa</taxon>
        <taxon>Spiralia</taxon>
        <taxon>Gnathifera</taxon>
        <taxon>Rotifera</taxon>
        <taxon>Eurotatoria</taxon>
        <taxon>Bdelloidea</taxon>
        <taxon>Adinetida</taxon>
        <taxon>Adinetidae</taxon>
        <taxon>Adineta</taxon>
    </lineage>
</organism>
<reference evidence="1" key="1">
    <citation type="submission" date="2021-02" db="EMBL/GenBank/DDBJ databases">
        <authorList>
            <person name="Nowell W R."/>
        </authorList>
    </citation>
    <scope>NUCLEOTIDE SEQUENCE</scope>
</reference>
<evidence type="ECO:0000313" key="2">
    <source>
        <dbReference type="EMBL" id="CAF3809071.1"/>
    </source>
</evidence>
<comment type="caution">
    <text evidence="1">The sequence shown here is derived from an EMBL/GenBank/DDBJ whole genome shotgun (WGS) entry which is preliminary data.</text>
</comment>
<sequence length="111" mass="13484">MYQQHNLISPIIRHKSSSQYRTSCDILQAYIIHNKRFTDNDFYQIMSAIYEINNSTIFYLNKKIKLEWPLINISYLYYHAIKPKNITNRLFIENKFIAQLRILCQMDIYIL</sequence>
<evidence type="ECO:0000313" key="1">
    <source>
        <dbReference type="EMBL" id="CAF1317844.1"/>
    </source>
</evidence>
<dbReference type="Proteomes" id="UP000663868">
    <property type="component" value="Unassembled WGS sequence"/>
</dbReference>
<proteinExistence type="predicted"/>